<dbReference type="Proteomes" id="UP000598360">
    <property type="component" value="Unassembled WGS sequence"/>
</dbReference>
<keyword evidence="1" id="KW-1133">Transmembrane helix</keyword>
<comment type="caution">
    <text evidence="2">The sequence shown here is derived from an EMBL/GenBank/DDBJ whole genome shotgun (WGS) entry which is preliminary data.</text>
</comment>
<evidence type="ECO:0000313" key="3">
    <source>
        <dbReference type="Proteomes" id="UP000598360"/>
    </source>
</evidence>
<keyword evidence="1" id="KW-0472">Membrane</keyword>
<reference evidence="2" key="1">
    <citation type="submission" date="2020-10" db="EMBL/GenBank/DDBJ databases">
        <title>Diversity and distribution of actinomycetes associated with coral in the coast of Hainan.</title>
        <authorList>
            <person name="Li F."/>
        </authorList>
    </citation>
    <scope>NUCLEOTIDE SEQUENCE</scope>
    <source>
        <strain evidence="2">HNM0983</strain>
    </source>
</reference>
<evidence type="ECO:0000256" key="1">
    <source>
        <dbReference type="SAM" id="Phobius"/>
    </source>
</evidence>
<gene>
    <name evidence="2" type="ORF">IQ251_01185</name>
</gene>
<dbReference type="EMBL" id="JADEYC010000002">
    <property type="protein sequence ID" value="MBE9373051.1"/>
    <property type="molecule type" value="Genomic_DNA"/>
</dbReference>
<feature type="transmembrane region" description="Helical" evidence="1">
    <location>
        <begin position="101"/>
        <end position="125"/>
    </location>
</feature>
<organism evidence="2 3">
    <name type="scientific">Saccharopolyspora montiporae</name>
    <dbReference type="NCBI Taxonomy" id="2781240"/>
    <lineage>
        <taxon>Bacteria</taxon>
        <taxon>Bacillati</taxon>
        <taxon>Actinomycetota</taxon>
        <taxon>Actinomycetes</taxon>
        <taxon>Pseudonocardiales</taxon>
        <taxon>Pseudonocardiaceae</taxon>
        <taxon>Saccharopolyspora</taxon>
    </lineage>
</organism>
<sequence>MWLPKLPEPVDGSARADLEQRWGRARRWVLLCTLFFVALTATVVVLVSLRLSWSAQDLPVLGSKQRGLGRIGLGVPLGLCVVGWALGLVTTSGKRLLNPELWVLGAAASGAFLGWGLHNAFGVVFERVPSWLGGLMIVAPAVISAVLVGRASHVLTRPFFGALGGSGIRVAVRLRTATAKFWTEDCAWLEADELTIKVASAKSGSGASEESTRQVKLSYVLDVRTASAAGDERLWPGLDDARGVFPRPGQGLVVVRTQRAEYKLPVDEPREFARAVWLRKQMTPQLVAD</sequence>
<feature type="transmembrane region" description="Helical" evidence="1">
    <location>
        <begin position="131"/>
        <end position="149"/>
    </location>
</feature>
<name>A0A929B6A9_9PSEU</name>
<keyword evidence="1" id="KW-0812">Transmembrane</keyword>
<feature type="transmembrane region" description="Helical" evidence="1">
    <location>
        <begin position="71"/>
        <end position="89"/>
    </location>
</feature>
<keyword evidence="3" id="KW-1185">Reference proteome</keyword>
<proteinExistence type="predicted"/>
<dbReference type="AlphaFoldDB" id="A0A929B6A9"/>
<accession>A0A929B6A9</accession>
<feature type="transmembrane region" description="Helical" evidence="1">
    <location>
        <begin position="28"/>
        <end position="51"/>
    </location>
</feature>
<protein>
    <submittedName>
        <fullName evidence="2">Uncharacterized protein</fullName>
    </submittedName>
</protein>
<dbReference type="RefSeq" id="WP_193926499.1">
    <property type="nucleotide sequence ID" value="NZ_JADEYC010000002.1"/>
</dbReference>
<evidence type="ECO:0000313" key="2">
    <source>
        <dbReference type="EMBL" id="MBE9373051.1"/>
    </source>
</evidence>